<evidence type="ECO:0000259" key="1">
    <source>
        <dbReference type="Pfam" id="PF05699"/>
    </source>
</evidence>
<protein>
    <recommendedName>
        <fullName evidence="1">HAT C-terminal dimerisation domain-containing protein</fullName>
    </recommendedName>
</protein>
<accession>A0ABP0WBJ3</accession>
<dbReference type="Pfam" id="PF05699">
    <property type="entry name" value="Dimer_Tnp_hAT"/>
    <property type="match status" value="1"/>
</dbReference>
<dbReference type="Proteomes" id="UP001497444">
    <property type="component" value="Chromosome 16"/>
</dbReference>
<evidence type="ECO:0000313" key="2">
    <source>
        <dbReference type="EMBL" id="CAK9263536.1"/>
    </source>
</evidence>
<keyword evidence="3" id="KW-1185">Reference proteome</keyword>
<sequence>MFKEVQNVKDEIDDEVEKYLNLGVITSSSFINVMEWWMAGKDVFLAHYQMATDYLGTFATSPPSERVNNMVGHKFTVAK</sequence>
<reference evidence="2" key="1">
    <citation type="submission" date="2024-02" db="EMBL/GenBank/DDBJ databases">
        <authorList>
            <consortium name="ELIXIR-Norway"/>
            <consortium name="Elixir Norway"/>
        </authorList>
    </citation>
    <scope>NUCLEOTIDE SEQUENCE</scope>
</reference>
<proteinExistence type="predicted"/>
<organism evidence="2 3">
    <name type="scientific">Sphagnum jensenii</name>
    <dbReference type="NCBI Taxonomy" id="128206"/>
    <lineage>
        <taxon>Eukaryota</taxon>
        <taxon>Viridiplantae</taxon>
        <taxon>Streptophyta</taxon>
        <taxon>Embryophyta</taxon>
        <taxon>Bryophyta</taxon>
        <taxon>Sphagnophytina</taxon>
        <taxon>Sphagnopsida</taxon>
        <taxon>Sphagnales</taxon>
        <taxon>Sphagnaceae</taxon>
        <taxon>Sphagnum</taxon>
    </lineage>
</organism>
<evidence type="ECO:0000313" key="3">
    <source>
        <dbReference type="Proteomes" id="UP001497444"/>
    </source>
</evidence>
<dbReference type="SUPFAM" id="SSF53098">
    <property type="entry name" value="Ribonuclease H-like"/>
    <property type="match status" value="1"/>
</dbReference>
<dbReference type="EMBL" id="OZ020111">
    <property type="protein sequence ID" value="CAK9263536.1"/>
    <property type="molecule type" value="Genomic_DNA"/>
</dbReference>
<dbReference type="InterPro" id="IPR012337">
    <property type="entry name" value="RNaseH-like_sf"/>
</dbReference>
<name>A0ABP0WBJ3_9BRYO</name>
<gene>
    <name evidence="2" type="ORF">CSSPJE1EN1_LOCUS9014</name>
</gene>
<dbReference type="InterPro" id="IPR008906">
    <property type="entry name" value="HATC_C_dom"/>
</dbReference>
<feature type="domain" description="HAT C-terminal dimerisation" evidence="1">
    <location>
        <begin position="15"/>
        <end position="69"/>
    </location>
</feature>